<dbReference type="EMBL" id="JAAGAX010000009">
    <property type="protein sequence ID" value="KAF2303974.1"/>
    <property type="molecule type" value="Genomic_DNA"/>
</dbReference>
<evidence type="ECO:0000313" key="2">
    <source>
        <dbReference type="Proteomes" id="UP000467840"/>
    </source>
</evidence>
<proteinExistence type="predicted"/>
<keyword evidence="2" id="KW-1185">Reference proteome</keyword>
<evidence type="ECO:0000313" key="1">
    <source>
        <dbReference type="EMBL" id="KAF2303974.1"/>
    </source>
</evidence>
<accession>A0A6A6LSH3</accession>
<name>A0A6A6LSH3_HEVBR</name>
<gene>
    <name evidence="1" type="ORF">GH714_025767</name>
</gene>
<comment type="caution">
    <text evidence="1">The sequence shown here is derived from an EMBL/GenBank/DDBJ whole genome shotgun (WGS) entry which is preliminary data.</text>
</comment>
<dbReference type="AlphaFoldDB" id="A0A6A6LSH3"/>
<reference evidence="1 2" key="1">
    <citation type="journal article" date="2020" name="Mol. Plant">
        <title>The Chromosome-Based Rubber Tree Genome Provides New Insights into Spurge Genome Evolution and Rubber Biosynthesis.</title>
        <authorList>
            <person name="Liu J."/>
            <person name="Shi C."/>
            <person name="Shi C.C."/>
            <person name="Li W."/>
            <person name="Zhang Q.J."/>
            <person name="Zhang Y."/>
            <person name="Li K."/>
            <person name="Lu H.F."/>
            <person name="Shi C."/>
            <person name="Zhu S.T."/>
            <person name="Xiao Z.Y."/>
            <person name="Nan H."/>
            <person name="Yue Y."/>
            <person name="Zhu X.G."/>
            <person name="Wu Y."/>
            <person name="Hong X.N."/>
            <person name="Fan G.Y."/>
            <person name="Tong Y."/>
            <person name="Zhang D."/>
            <person name="Mao C.L."/>
            <person name="Liu Y.L."/>
            <person name="Hao S.J."/>
            <person name="Liu W.Q."/>
            <person name="Lv M.Q."/>
            <person name="Zhang H.B."/>
            <person name="Liu Y."/>
            <person name="Hu-Tang G.R."/>
            <person name="Wang J.P."/>
            <person name="Wang J.H."/>
            <person name="Sun Y.H."/>
            <person name="Ni S.B."/>
            <person name="Chen W.B."/>
            <person name="Zhang X.C."/>
            <person name="Jiao Y.N."/>
            <person name="Eichler E.E."/>
            <person name="Li G.H."/>
            <person name="Liu X."/>
            <person name="Gao L.Z."/>
        </authorList>
    </citation>
    <scope>NUCLEOTIDE SEQUENCE [LARGE SCALE GENOMIC DNA]</scope>
    <source>
        <strain evidence="2">cv. GT1</strain>
        <tissue evidence="1">Leaf</tissue>
    </source>
</reference>
<sequence length="138" mass="15067">MDPNSVTLLSRLARLVLPRNTVMTSPLRLKTALAAAAWTSLGELEAGRGRAPASSGKLRIADLPLMLNEATSWAGRHFRGGKCAEPDPVLLPGLPDLRYPLAHVRIRTPLYRMLTIVPSPLGLSRVVFQVGFLHRIRG</sequence>
<protein>
    <submittedName>
        <fullName evidence="1">Uncharacterized protein</fullName>
    </submittedName>
</protein>
<organism evidence="1 2">
    <name type="scientific">Hevea brasiliensis</name>
    <name type="common">Para rubber tree</name>
    <name type="synonym">Siphonia brasiliensis</name>
    <dbReference type="NCBI Taxonomy" id="3981"/>
    <lineage>
        <taxon>Eukaryota</taxon>
        <taxon>Viridiplantae</taxon>
        <taxon>Streptophyta</taxon>
        <taxon>Embryophyta</taxon>
        <taxon>Tracheophyta</taxon>
        <taxon>Spermatophyta</taxon>
        <taxon>Magnoliopsida</taxon>
        <taxon>eudicotyledons</taxon>
        <taxon>Gunneridae</taxon>
        <taxon>Pentapetalae</taxon>
        <taxon>rosids</taxon>
        <taxon>fabids</taxon>
        <taxon>Malpighiales</taxon>
        <taxon>Euphorbiaceae</taxon>
        <taxon>Crotonoideae</taxon>
        <taxon>Micrandreae</taxon>
        <taxon>Hevea</taxon>
    </lineage>
</organism>
<dbReference type="Proteomes" id="UP000467840">
    <property type="component" value="Chromosome 16"/>
</dbReference>